<comment type="subcellular location">
    <subcellularLocation>
        <location evidence="2">Membrane</location>
    </subcellularLocation>
    <subcellularLocation>
        <location evidence="11">Mitochondrion inner membrane</location>
        <topology evidence="11">Single-pass membrane protein</topology>
    </subcellularLocation>
</comment>
<proteinExistence type="inferred from homology"/>
<dbReference type="InterPro" id="IPR031463">
    <property type="entry name" value="Mic12"/>
</dbReference>
<evidence type="ECO:0000256" key="5">
    <source>
        <dbReference type="ARBA" id="ARBA00022692"/>
    </source>
</evidence>
<evidence type="ECO:0000313" key="12">
    <source>
        <dbReference type="EMBL" id="TID29251.1"/>
    </source>
</evidence>
<gene>
    <name evidence="12" type="ORF">CANINC_002047</name>
</gene>
<evidence type="ECO:0000256" key="2">
    <source>
        <dbReference type="ARBA" id="ARBA00004370"/>
    </source>
</evidence>
<evidence type="ECO:0000256" key="8">
    <source>
        <dbReference type="ARBA" id="ARBA00023136"/>
    </source>
</evidence>
<evidence type="ECO:0000256" key="1">
    <source>
        <dbReference type="ARBA" id="ARBA00002689"/>
    </source>
</evidence>
<reference evidence="12 13" key="1">
    <citation type="journal article" date="2019" name="Front. Genet.">
        <title>Whole-Genome Sequencing of the Opportunistic Yeast Pathogen Candida inconspicua Uncovers Its Hybrid Origin.</title>
        <authorList>
            <person name="Mixao V."/>
            <person name="Hansen A.P."/>
            <person name="Saus E."/>
            <person name="Boekhout T."/>
            <person name="Lass-Florl C."/>
            <person name="Gabaldon T."/>
        </authorList>
    </citation>
    <scope>NUCLEOTIDE SEQUENCE [LARGE SCALE GENOMIC DNA]</scope>
    <source>
        <strain evidence="12 13">CBS 180</strain>
    </source>
</reference>
<evidence type="ECO:0000256" key="10">
    <source>
        <dbReference type="ARBA" id="ARBA00032985"/>
    </source>
</evidence>
<evidence type="ECO:0000256" key="3">
    <source>
        <dbReference type="ARBA" id="ARBA00009188"/>
    </source>
</evidence>
<dbReference type="GO" id="GO:0061617">
    <property type="term" value="C:MICOS complex"/>
    <property type="evidence" value="ECO:0007669"/>
    <property type="project" value="UniProtKB-UniRule"/>
</dbReference>
<dbReference type="Pfam" id="PF17050">
    <property type="entry name" value="AIM5"/>
    <property type="match status" value="1"/>
</dbReference>
<evidence type="ECO:0000256" key="9">
    <source>
        <dbReference type="ARBA" id="ARBA00032159"/>
    </source>
</evidence>
<dbReference type="OrthoDB" id="4037694at2759"/>
<protein>
    <recommendedName>
        <fullName evidence="4 11">MICOS complex subunit MIC12</fullName>
    </recommendedName>
    <alternativeName>
        <fullName evidence="10 11">Altered inheritance of mitochondria protein 5, mitochondrial</fullName>
    </alternativeName>
    <alternativeName>
        <fullName evidence="9 11">Found in mitochondrial proteome protein 51</fullName>
    </alternativeName>
</protein>
<dbReference type="AlphaFoldDB" id="A0A4T0X265"/>
<keyword evidence="13" id="KW-1185">Reference proteome</keyword>
<evidence type="ECO:0000313" key="13">
    <source>
        <dbReference type="Proteomes" id="UP000307173"/>
    </source>
</evidence>
<comment type="function">
    <text evidence="1 11">Component of the MICOS complex, a large protein complex of the mitochondrial inner membrane that plays crucial roles in the maintenance of crista junctions, inner membrane architecture, and formation of contact sites to the outer membrane.</text>
</comment>
<dbReference type="Proteomes" id="UP000307173">
    <property type="component" value="Unassembled WGS sequence"/>
</dbReference>
<name>A0A4T0X265_9ASCO</name>
<comment type="caution">
    <text evidence="12">The sequence shown here is derived from an EMBL/GenBank/DDBJ whole genome shotgun (WGS) entry which is preliminary data.</text>
</comment>
<evidence type="ECO:0000256" key="11">
    <source>
        <dbReference type="RuleBase" id="RU363010"/>
    </source>
</evidence>
<organism evidence="12 13">
    <name type="scientific">Pichia inconspicua</name>
    <dbReference type="NCBI Taxonomy" id="52247"/>
    <lineage>
        <taxon>Eukaryota</taxon>
        <taxon>Fungi</taxon>
        <taxon>Dikarya</taxon>
        <taxon>Ascomycota</taxon>
        <taxon>Saccharomycotina</taxon>
        <taxon>Pichiomycetes</taxon>
        <taxon>Pichiales</taxon>
        <taxon>Pichiaceae</taxon>
        <taxon>Pichia</taxon>
    </lineage>
</organism>
<keyword evidence="7 11" id="KW-0496">Mitochondrion</keyword>
<keyword evidence="8" id="KW-0472">Membrane</keyword>
<keyword evidence="5" id="KW-0812">Transmembrane</keyword>
<evidence type="ECO:0000256" key="6">
    <source>
        <dbReference type="ARBA" id="ARBA00022989"/>
    </source>
</evidence>
<keyword evidence="6" id="KW-1133">Transmembrane helix</keyword>
<dbReference type="GO" id="GO:0044284">
    <property type="term" value="C:mitochondrial crista junction"/>
    <property type="evidence" value="ECO:0007669"/>
    <property type="project" value="InterPro"/>
</dbReference>
<dbReference type="EMBL" id="SELW01000326">
    <property type="protein sequence ID" value="TID29251.1"/>
    <property type="molecule type" value="Genomic_DNA"/>
</dbReference>
<dbReference type="GO" id="GO:0042407">
    <property type="term" value="P:cristae formation"/>
    <property type="evidence" value="ECO:0007669"/>
    <property type="project" value="InterPro"/>
</dbReference>
<keyword evidence="11" id="KW-0999">Mitochondrion inner membrane</keyword>
<evidence type="ECO:0000256" key="4">
    <source>
        <dbReference type="ARBA" id="ARBA00018170"/>
    </source>
</evidence>
<accession>A0A4T0X265</accession>
<sequence>MAGITQGLIAGALVTTSLTYLTGQQFQKNAKVVKKELRDAADIFDKRNDPPQLVSNVHIYEDRNIKEGVKDIWNSEVIRAVNWWYSLQLGNKAAAAIANLFN</sequence>
<comment type="subunit">
    <text evidence="11">Component of the mitochondrial contact site and cristae organizing system (MICOS) complex.</text>
</comment>
<comment type="similarity">
    <text evidence="3 11">Belongs to the MICOS complex subunit Mic12 family.</text>
</comment>
<evidence type="ECO:0000256" key="7">
    <source>
        <dbReference type="ARBA" id="ARBA00023128"/>
    </source>
</evidence>